<reference evidence="1 2" key="1">
    <citation type="submission" date="2012-05" db="EMBL/GenBank/DDBJ databases">
        <title>Genome sequence of Nitritalea halalkaliphila LW7.</title>
        <authorList>
            <person name="Jangir P.K."/>
            <person name="Singh A."/>
            <person name="Shivaji S."/>
            <person name="Sharma R."/>
        </authorList>
    </citation>
    <scope>NUCLEOTIDE SEQUENCE [LARGE SCALE GENOMIC DNA]</scope>
    <source>
        <strain evidence="1 2">LW7</strain>
    </source>
</reference>
<dbReference type="EMBL" id="AJYA01000070">
    <property type="protein sequence ID" value="EIM72988.1"/>
    <property type="molecule type" value="Genomic_DNA"/>
</dbReference>
<dbReference type="AlphaFoldDB" id="I5BTT6"/>
<evidence type="ECO:0000313" key="1">
    <source>
        <dbReference type="EMBL" id="EIM72988.1"/>
    </source>
</evidence>
<proteinExistence type="predicted"/>
<dbReference type="Proteomes" id="UP000005551">
    <property type="component" value="Unassembled WGS sequence"/>
</dbReference>
<gene>
    <name evidence="1" type="ORF">A3SI_18834</name>
</gene>
<keyword evidence="2" id="KW-1185">Reference proteome</keyword>
<dbReference type="RefSeq" id="WP_009057351.1">
    <property type="nucleotide sequence ID" value="NZ_AJYA01000070.1"/>
</dbReference>
<organism evidence="1 2">
    <name type="scientific">Nitritalea halalkaliphila LW7</name>
    <dbReference type="NCBI Taxonomy" id="1189621"/>
    <lineage>
        <taxon>Bacteria</taxon>
        <taxon>Pseudomonadati</taxon>
        <taxon>Bacteroidota</taxon>
        <taxon>Cytophagia</taxon>
        <taxon>Cytophagales</taxon>
        <taxon>Cyclobacteriaceae</taxon>
        <taxon>Nitritalea</taxon>
    </lineage>
</organism>
<evidence type="ECO:0000313" key="2">
    <source>
        <dbReference type="Proteomes" id="UP000005551"/>
    </source>
</evidence>
<dbReference type="STRING" id="1189621.A3SI_18834"/>
<accession>I5BTT6</accession>
<name>I5BTT6_9BACT</name>
<comment type="caution">
    <text evidence="1">The sequence shown here is derived from an EMBL/GenBank/DDBJ whole genome shotgun (WGS) entry which is preliminary data.</text>
</comment>
<protein>
    <submittedName>
        <fullName evidence="1">Uncharacterized protein</fullName>
    </submittedName>
</protein>
<sequence>MTLFPSFSTWLRLSLLGVALLFLSLGTACNRDEESPAAGRDEEVVFLNDSTNFRIQHARAFDYGSFFNFYSMDFVLSDQALIAPDNEDLNDVNFTLPFGASAVLIELLVRAENFENGLYTFTPISEVGPFGPDRFFEFAEIGFFLDEETGNFEQFIEAIGGEVEVNYTPQSEQLTIRAELLFAQQPPIRFRFSGAAPLTVVRSPTNPGNRQHFSWEDFPAYRQSKGKGLQRFSRPTKD</sequence>